<protein>
    <submittedName>
        <fullName evidence="12">Response regulator transcription factor</fullName>
    </submittedName>
</protein>
<keyword evidence="6 9" id="KW-0238">DNA-binding</keyword>
<feature type="domain" description="Response regulatory" evidence="10">
    <location>
        <begin position="2"/>
        <end position="117"/>
    </location>
</feature>
<evidence type="ECO:0000259" key="11">
    <source>
        <dbReference type="PROSITE" id="PS51755"/>
    </source>
</evidence>
<dbReference type="Gene3D" id="1.10.10.10">
    <property type="entry name" value="Winged helix-like DNA-binding domain superfamily/Winged helix DNA-binding domain"/>
    <property type="match status" value="1"/>
</dbReference>
<dbReference type="InterPro" id="IPR016032">
    <property type="entry name" value="Sig_transdc_resp-reg_C-effctor"/>
</dbReference>
<evidence type="ECO:0000256" key="9">
    <source>
        <dbReference type="PROSITE-ProRule" id="PRU01091"/>
    </source>
</evidence>
<dbReference type="CDD" id="cd00383">
    <property type="entry name" value="trans_reg_C"/>
    <property type="match status" value="1"/>
</dbReference>
<name>A0ABU8J595_9BURK</name>
<evidence type="ECO:0000256" key="5">
    <source>
        <dbReference type="ARBA" id="ARBA00023015"/>
    </source>
</evidence>
<dbReference type="SMART" id="SM00862">
    <property type="entry name" value="Trans_reg_C"/>
    <property type="match status" value="1"/>
</dbReference>
<organism evidence="12 13">
    <name type="scientific">Paraburkholderia bengalensis</name>
    <dbReference type="NCBI Taxonomy" id="2747562"/>
    <lineage>
        <taxon>Bacteria</taxon>
        <taxon>Pseudomonadati</taxon>
        <taxon>Pseudomonadota</taxon>
        <taxon>Betaproteobacteria</taxon>
        <taxon>Burkholderiales</taxon>
        <taxon>Burkholderiaceae</taxon>
        <taxon>Paraburkholderia</taxon>
    </lineage>
</organism>
<dbReference type="Gene3D" id="3.40.50.2300">
    <property type="match status" value="1"/>
</dbReference>
<keyword evidence="5" id="KW-0805">Transcription regulation</keyword>
<dbReference type="RefSeq" id="WP_336602331.1">
    <property type="nucleotide sequence ID" value="NZ_JACFYJ010000128.1"/>
</dbReference>
<dbReference type="PANTHER" id="PTHR48111">
    <property type="entry name" value="REGULATOR OF RPOS"/>
    <property type="match status" value="1"/>
</dbReference>
<dbReference type="EMBL" id="JACFYJ010000128">
    <property type="protein sequence ID" value="MEI6002723.1"/>
    <property type="molecule type" value="Genomic_DNA"/>
</dbReference>
<evidence type="ECO:0000256" key="3">
    <source>
        <dbReference type="ARBA" id="ARBA00022553"/>
    </source>
</evidence>
<dbReference type="PANTHER" id="PTHR48111:SF35">
    <property type="entry name" value="TRANSCRIPTIONAL REGULATORY PROTEIN QSEB"/>
    <property type="match status" value="1"/>
</dbReference>
<accession>A0ABU8J595</accession>
<gene>
    <name evidence="12" type="ORF">H3V53_38175</name>
</gene>
<evidence type="ECO:0000256" key="6">
    <source>
        <dbReference type="ARBA" id="ARBA00023125"/>
    </source>
</evidence>
<dbReference type="Proteomes" id="UP001386437">
    <property type="component" value="Unassembled WGS sequence"/>
</dbReference>
<dbReference type="SUPFAM" id="SSF52172">
    <property type="entry name" value="CheY-like"/>
    <property type="match status" value="1"/>
</dbReference>
<keyword evidence="13" id="KW-1185">Reference proteome</keyword>
<keyword evidence="7" id="KW-0804">Transcription</keyword>
<keyword evidence="2" id="KW-0963">Cytoplasm</keyword>
<dbReference type="Pfam" id="PF00486">
    <property type="entry name" value="Trans_reg_C"/>
    <property type="match status" value="1"/>
</dbReference>
<evidence type="ECO:0000256" key="7">
    <source>
        <dbReference type="ARBA" id="ARBA00023163"/>
    </source>
</evidence>
<dbReference type="InterPro" id="IPR001867">
    <property type="entry name" value="OmpR/PhoB-type_DNA-bd"/>
</dbReference>
<evidence type="ECO:0000256" key="2">
    <source>
        <dbReference type="ARBA" id="ARBA00022490"/>
    </source>
</evidence>
<evidence type="ECO:0000256" key="4">
    <source>
        <dbReference type="ARBA" id="ARBA00023012"/>
    </source>
</evidence>
<sequence>MRIAIFTFSDRLFDQISQAFEQTGTSCTRFTDELALIRFLQRDSAALVIVDATQRQLPALATLTWRACHFRTNLPVLMIGCSWDSDAVVEALDAGVDEVVIGTANVDEIMARARRSIARCRGTRVIDRLTVAGYTIDRSARTVSFGERRVSLTARELSLAWLLFTNAGTPMTREQLARAVWGKDADLAGRSLEQHIYKLRSKLALDRHDGPQLKTIYSLGYVFVARSRESVEPWIERDERRGEGRDKRCREALAPLAA</sequence>
<comment type="caution">
    <text evidence="12">The sequence shown here is derived from an EMBL/GenBank/DDBJ whole genome shotgun (WGS) entry which is preliminary data.</text>
</comment>
<dbReference type="SUPFAM" id="SSF46894">
    <property type="entry name" value="C-terminal effector domain of the bipartite response regulators"/>
    <property type="match status" value="1"/>
</dbReference>
<comment type="subcellular location">
    <subcellularLocation>
        <location evidence="1">Cytoplasm</location>
    </subcellularLocation>
</comment>
<reference evidence="12 13" key="1">
    <citation type="journal article" date="2022" name="Arch. Microbiol.">
        <title>Paraburkholderia bengalensis sp. nov. isolated from roots of Oryza sativa, IR64.</title>
        <authorList>
            <person name="Nag P."/>
            <person name="Mondal N."/>
            <person name="Sarkar J."/>
            <person name="Das S."/>
        </authorList>
    </citation>
    <scope>NUCLEOTIDE SEQUENCE [LARGE SCALE GENOMIC DNA]</scope>
    <source>
        <strain evidence="12 13">IR64_4_BI</strain>
    </source>
</reference>
<dbReference type="InterPro" id="IPR039420">
    <property type="entry name" value="WalR-like"/>
</dbReference>
<feature type="modified residue" description="4-aspartylphosphate" evidence="8">
    <location>
        <position position="51"/>
    </location>
</feature>
<proteinExistence type="predicted"/>
<dbReference type="InterPro" id="IPR011006">
    <property type="entry name" value="CheY-like_superfamily"/>
</dbReference>
<feature type="DNA-binding region" description="OmpR/PhoB-type" evidence="9">
    <location>
        <begin position="126"/>
        <end position="225"/>
    </location>
</feature>
<keyword evidence="3 8" id="KW-0597">Phosphoprotein</keyword>
<feature type="domain" description="OmpR/PhoB-type" evidence="11">
    <location>
        <begin position="126"/>
        <end position="225"/>
    </location>
</feature>
<evidence type="ECO:0000313" key="12">
    <source>
        <dbReference type="EMBL" id="MEI6002723.1"/>
    </source>
</evidence>
<evidence type="ECO:0000259" key="10">
    <source>
        <dbReference type="PROSITE" id="PS50110"/>
    </source>
</evidence>
<dbReference type="InterPro" id="IPR036388">
    <property type="entry name" value="WH-like_DNA-bd_sf"/>
</dbReference>
<dbReference type="InterPro" id="IPR001789">
    <property type="entry name" value="Sig_transdc_resp-reg_receiver"/>
</dbReference>
<keyword evidence="4" id="KW-0902">Two-component regulatory system</keyword>
<evidence type="ECO:0000256" key="1">
    <source>
        <dbReference type="ARBA" id="ARBA00004496"/>
    </source>
</evidence>
<evidence type="ECO:0000313" key="13">
    <source>
        <dbReference type="Proteomes" id="UP001386437"/>
    </source>
</evidence>
<dbReference type="PROSITE" id="PS50110">
    <property type="entry name" value="RESPONSE_REGULATORY"/>
    <property type="match status" value="1"/>
</dbReference>
<dbReference type="PROSITE" id="PS51755">
    <property type="entry name" value="OMPR_PHOB"/>
    <property type="match status" value="1"/>
</dbReference>
<evidence type="ECO:0000256" key="8">
    <source>
        <dbReference type="PROSITE-ProRule" id="PRU00169"/>
    </source>
</evidence>